<dbReference type="PANTHER" id="PTHR11496">
    <property type="entry name" value="ALCOHOL DEHYDROGENASE"/>
    <property type="match status" value="1"/>
</dbReference>
<dbReference type="Gene3D" id="3.40.50.1970">
    <property type="match status" value="1"/>
</dbReference>
<dbReference type="PROSITE" id="PS00060">
    <property type="entry name" value="ADH_IRON_2"/>
    <property type="match status" value="1"/>
</dbReference>
<evidence type="ECO:0000256" key="3">
    <source>
        <dbReference type="ARBA" id="ARBA00023002"/>
    </source>
</evidence>
<dbReference type="PANTHER" id="PTHR11496:SF102">
    <property type="entry name" value="ALCOHOL DEHYDROGENASE 4"/>
    <property type="match status" value="1"/>
</dbReference>
<keyword evidence="3" id="KW-0560">Oxidoreductase</keyword>
<dbReference type="Gene3D" id="1.20.1090.10">
    <property type="entry name" value="Dehydroquinate synthase-like - alpha domain"/>
    <property type="match status" value="1"/>
</dbReference>
<evidence type="ECO:0000259" key="5">
    <source>
        <dbReference type="Pfam" id="PF00465"/>
    </source>
</evidence>
<keyword evidence="4" id="KW-0520">NAD</keyword>
<accession>A0A4Q7Z434</accession>
<dbReference type="RefSeq" id="WP_130413038.1">
    <property type="nucleotide sequence ID" value="NZ_SHKX01000012.1"/>
</dbReference>
<dbReference type="InterPro" id="IPR018211">
    <property type="entry name" value="ADH_Fe_CS"/>
</dbReference>
<dbReference type="EMBL" id="SHKX01000012">
    <property type="protein sequence ID" value="RZU45057.1"/>
    <property type="molecule type" value="Genomic_DNA"/>
</dbReference>
<dbReference type="FunFam" id="3.40.50.1970:FF:000003">
    <property type="entry name" value="Alcohol dehydrogenase, iron-containing"/>
    <property type="match status" value="1"/>
</dbReference>
<feature type="domain" description="Alcohol dehydrogenase iron-type/glycerol dehydrogenase GldA" evidence="5">
    <location>
        <begin position="31"/>
        <end position="196"/>
    </location>
</feature>
<evidence type="ECO:0000313" key="8">
    <source>
        <dbReference type="Proteomes" id="UP000292423"/>
    </source>
</evidence>
<dbReference type="GO" id="GO:0046872">
    <property type="term" value="F:metal ion binding"/>
    <property type="evidence" value="ECO:0007669"/>
    <property type="project" value="InterPro"/>
</dbReference>
<comment type="similarity">
    <text evidence="2">Belongs to the iron-containing alcohol dehydrogenase family.</text>
</comment>
<evidence type="ECO:0000313" key="7">
    <source>
        <dbReference type="EMBL" id="RZU45057.1"/>
    </source>
</evidence>
<dbReference type="FunFam" id="1.20.1090.10:FF:000001">
    <property type="entry name" value="Aldehyde-alcohol dehydrogenase"/>
    <property type="match status" value="1"/>
</dbReference>
<gene>
    <name evidence="7" type="ORF">EV700_1864</name>
</gene>
<dbReference type="Pfam" id="PF25137">
    <property type="entry name" value="ADH_Fe_C"/>
    <property type="match status" value="1"/>
</dbReference>
<feature type="domain" description="Fe-containing alcohol dehydrogenase-like C-terminal" evidence="6">
    <location>
        <begin position="207"/>
        <end position="398"/>
    </location>
</feature>
<dbReference type="AlphaFoldDB" id="A0A4Q7Z434"/>
<dbReference type="Pfam" id="PF00465">
    <property type="entry name" value="Fe-ADH"/>
    <property type="match status" value="1"/>
</dbReference>
<evidence type="ECO:0000256" key="2">
    <source>
        <dbReference type="ARBA" id="ARBA00007358"/>
    </source>
</evidence>
<dbReference type="InterPro" id="IPR056798">
    <property type="entry name" value="ADH_Fe_C"/>
</dbReference>
<comment type="caution">
    <text evidence="7">The sequence shown here is derived from an EMBL/GenBank/DDBJ whole genome shotgun (WGS) entry which is preliminary data.</text>
</comment>
<dbReference type="Proteomes" id="UP000292423">
    <property type="component" value="Unassembled WGS sequence"/>
</dbReference>
<proteinExistence type="inferred from homology"/>
<comment type="cofactor">
    <cofactor evidence="1">
        <name>Fe cation</name>
        <dbReference type="ChEBI" id="CHEBI:24875"/>
    </cofactor>
</comment>
<evidence type="ECO:0000256" key="1">
    <source>
        <dbReference type="ARBA" id="ARBA00001962"/>
    </source>
</evidence>
<dbReference type="InterPro" id="IPR001670">
    <property type="entry name" value="ADH_Fe/GldA"/>
</dbReference>
<organism evidence="7 8">
    <name type="scientific">Fluviicoccus keumensis</name>
    <dbReference type="NCBI Taxonomy" id="1435465"/>
    <lineage>
        <taxon>Bacteria</taxon>
        <taxon>Pseudomonadati</taxon>
        <taxon>Pseudomonadota</taxon>
        <taxon>Gammaproteobacteria</taxon>
        <taxon>Moraxellales</taxon>
        <taxon>Moraxellaceae</taxon>
        <taxon>Fluviicoccus</taxon>
    </lineage>
</organism>
<protein>
    <submittedName>
        <fullName evidence="7">Alcohol dehydrogenase</fullName>
    </submittedName>
</protein>
<evidence type="ECO:0000259" key="6">
    <source>
        <dbReference type="Pfam" id="PF25137"/>
    </source>
</evidence>
<sequence>MSHLTTVLKSKAKLAALKLAVTVLPAPRPIVLMGPDSALQLCGTVSHMGVRKVLIVTDAVLHKLGVIDPVTARLKEYGVETAIFTGVTPDPTVSVVEKGLSMLRNERCDAVLALGGGSSIDAAKVMALAAGNSKQPRDLIGILKARKPSLPLFVIPSTTGTGSEVSIGAVISDDQTHQKGIVIDPRVVPVATALDPVIMKGMPRSITADTGIDALTHAVEAWVAEFANEDTDFFAGAAVRMIFNHLPVAYADGNNLEAREAMALASHYAGLAMNKAGLGYVHGIAHQLGAHYGIPHGRANSIVLPHVLDFNRDVSAARLAKLARLSGISTSQSDAQAADTFISHVRSLLTDLNIDTRVPNMNAADFPDMIAAAFTEVHGTYAVPKYMQYDDALHILQTLKNAS</sequence>
<keyword evidence="8" id="KW-1185">Reference proteome</keyword>
<evidence type="ECO:0000256" key="4">
    <source>
        <dbReference type="ARBA" id="ARBA00023027"/>
    </source>
</evidence>
<dbReference type="InterPro" id="IPR039697">
    <property type="entry name" value="Alcohol_dehydrogenase_Fe"/>
</dbReference>
<reference evidence="7 8" key="1">
    <citation type="submission" date="2019-02" db="EMBL/GenBank/DDBJ databases">
        <title>Genomic Encyclopedia of Type Strains, Phase IV (KMG-IV): sequencing the most valuable type-strain genomes for metagenomic binning, comparative biology and taxonomic classification.</title>
        <authorList>
            <person name="Goeker M."/>
        </authorList>
    </citation>
    <scope>NUCLEOTIDE SEQUENCE [LARGE SCALE GENOMIC DNA]</scope>
    <source>
        <strain evidence="7 8">DSM 105135</strain>
    </source>
</reference>
<dbReference type="GO" id="GO:0004022">
    <property type="term" value="F:alcohol dehydrogenase (NAD+) activity"/>
    <property type="evidence" value="ECO:0007669"/>
    <property type="project" value="TreeGrafter"/>
</dbReference>
<name>A0A4Q7Z434_9GAMM</name>
<dbReference type="SUPFAM" id="SSF56796">
    <property type="entry name" value="Dehydroquinate synthase-like"/>
    <property type="match status" value="1"/>
</dbReference>
<dbReference type="OrthoDB" id="9815791at2"/>
<dbReference type="CDD" id="cd08189">
    <property type="entry name" value="Fe-ADH-like"/>
    <property type="match status" value="1"/>
</dbReference>